<dbReference type="RefSeq" id="WP_144992961.1">
    <property type="nucleotide sequence ID" value="NZ_VNJK01000003.1"/>
</dbReference>
<accession>A0A559IKE3</accession>
<sequence length="325" mass="37753">MRVLFLENHPMWIHGLPNGFRDLGHNVKISGVLTQKKIPYLLRTYRPDLIVSLGWTAEHSATKRKWVHQYVKKSGIPHVFWATEDPTHHQTFSAPYVSTVQPNFVFTVTAEKVRDYIHMGIPAAHMDFGYHPSVHRRGKIEAKYKSNVAVVANGYAKILKQYPDHYRIHSLQHLIVPLLQDGTKIDFWGRHWSQMKPILGTQVPAAWIHGYLHYTEACKVYSSANIIIGPQNHLSQVTQRTYEILGSGGFLLTSDTPEIRRLFMPGRDLVVSSSPFETRQLIHYYSNRPNEREQIRQQGMRAVQQHSYKERARYMLNQLKFHNII</sequence>
<proteinExistence type="predicted"/>
<feature type="domain" description="Spore protein YkvP/CgeB glycosyl transferase-like" evidence="2">
    <location>
        <begin position="181"/>
        <end position="316"/>
    </location>
</feature>
<evidence type="ECO:0000313" key="4">
    <source>
        <dbReference type="Proteomes" id="UP000318102"/>
    </source>
</evidence>
<keyword evidence="4" id="KW-1185">Reference proteome</keyword>
<dbReference type="Pfam" id="PF13524">
    <property type="entry name" value="Glyco_trans_1_2"/>
    <property type="match status" value="1"/>
</dbReference>
<evidence type="ECO:0000313" key="3">
    <source>
        <dbReference type="EMBL" id="TVX88101.1"/>
    </source>
</evidence>
<dbReference type="Proteomes" id="UP000318102">
    <property type="component" value="Unassembled WGS sequence"/>
</dbReference>
<feature type="domain" description="Spore protein YkvP N-terminal" evidence="1">
    <location>
        <begin position="3"/>
        <end position="108"/>
    </location>
</feature>
<protein>
    <submittedName>
        <fullName evidence="3">Glycosyltransferase</fullName>
    </submittedName>
</protein>
<dbReference type="InterPro" id="IPR024542">
    <property type="entry name" value="YkvP_N"/>
</dbReference>
<dbReference type="InterPro" id="IPR055259">
    <property type="entry name" value="YkvP/CgeB_Glyco_trans-like"/>
</dbReference>
<dbReference type="AlphaFoldDB" id="A0A559IKE3"/>
<reference evidence="3 4" key="1">
    <citation type="submission" date="2019-07" db="EMBL/GenBank/DDBJ databases">
        <authorList>
            <person name="Kim J."/>
        </authorList>
    </citation>
    <scope>NUCLEOTIDE SEQUENCE [LARGE SCALE GENOMIC DNA]</scope>
    <source>
        <strain evidence="3 4">N4</strain>
    </source>
</reference>
<organism evidence="3 4">
    <name type="scientific">Paenibacillus agilis</name>
    <dbReference type="NCBI Taxonomy" id="3020863"/>
    <lineage>
        <taxon>Bacteria</taxon>
        <taxon>Bacillati</taxon>
        <taxon>Bacillota</taxon>
        <taxon>Bacilli</taxon>
        <taxon>Bacillales</taxon>
        <taxon>Paenibacillaceae</taxon>
        <taxon>Paenibacillus</taxon>
    </lineage>
</organism>
<name>A0A559IKE3_9BACL</name>
<comment type="caution">
    <text evidence="3">The sequence shown here is derived from an EMBL/GenBank/DDBJ whole genome shotgun (WGS) entry which is preliminary data.</text>
</comment>
<dbReference type="EMBL" id="VNJK01000003">
    <property type="protein sequence ID" value="TVX88101.1"/>
    <property type="molecule type" value="Genomic_DNA"/>
</dbReference>
<dbReference type="SUPFAM" id="SSF53756">
    <property type="entry name" value="UDP-Glycosyltransferase/glycogen phosphorylase"/>
    <property type="match status" value="1"/>
</dbReference>
<dbReference type="Pfam" id="PF12996">
    <property type="entry name" value="DUF3880"/>
    <property type="match status" value="1"/>
</dbReference>
<dbReference type="OrthoDB" id="7019976at2"/>
<evidence type="ECO:0000259" key="2">
    <source>
        <dbReference type="Pfam" id="PF13524"/>
    </source>
</evidence>
<gene>
    <name evidence="3" type="ORF">FPZ44_19525</name>
</gene>
<evidence type="ECO:0000259" key="1">
    <source>
        <dbReference type="Pfam" id="PF12996"/>
    </source>
</evidence>